<dbReference type="EMBL" id="CMVM020000075">
    <property type="status" value="NOT_ANNOTATED_CDS"/>
    <property type="molecule type" value="Genomic_DNA"/>
</dbReference>
<accession>A0A8R1TQ27</accession>
<sequence length="98" mass="11227">MNSGNGNKQIAKTDAAFNNQILIFNYFLEYRKSSSLFCDLSVLSEYYQNVVQCSTNTCNILLTINIESSIFTSYPVLSRLINDRQLIEKSMLIPIEMK</sequence>
<name>A0A8R1TQ27_ONCVO</name>
<reference evidence="1" key="2">
    <citation type="submission" date="2022-06" db="UniProtKB">
        <authorList>
            <consortium name="EnsemblMetazoa"/>
        </authorList>
    </citation>
    <scope>IDENTIFICATION</scope>
</reference>
<keyword evidence="2" id="KW-1185">Reference proteome</keyword>
<evidence type="ECO:0000313" key="2">
    <source>
        <dbReference type="Proteomes" id="UP000024404"/>
    </source>
</evidence>
<protein>
    <submittedName>
        <fullName evidence="1">Uncharacterized protein</fullName>
    </submittedName>
</protein>
<organism evidence="1 2">
    <name type="scientific">Onchocerca volvulus</name>
    <dbReference type="NCBI Taxonomy" id="6282"/>
    <lineage>
        <taxon>Eukaryota</taxon>
        <taxon>Metazoa</taxon>
        <taxon>Ecdysozoa</taxon>
        <taxon>Nematoda</taxon>
        <taxon>Chromadorea</taxon>
        <taxon>Rhabditida</taxon>
        <taxon>Spirurina</taxon>
        <taxon>Spiruromorpha</taxon>
        <taxon>Filarioidea</taxon>
        <taxon>Onchocercidae</taxon>
        <taxon>Onchocerca</taxon>
    </lineage>
</organism>
<proteinExistence type="predicted"/>
<evidence type="ECO:0000313" key="1">
    <source>
        <dbReference type="EnsemblMetazoa" id="OVOC2680.1"/>
    </source>
</evidence>
<reference evidence="2" key="1">
    <citation type="submission" date="2013-10" db="EMBL/GenBank/DDBJ databases">
        <title>Genome sequencing of Onchocerca volvulus.</title>
        <authorList>
            <person name="Cotton J."/>
            <person name="Tsai J."/>
            <person name="Stanley E."/>
            <person name="Tracey A."/>
            <person name="Holroyd N."/>
            <person name="Lustigman S."/>
            <person name="Berriman M."/>
        </authorList>
    </citation>
    <scope>NUCLEOTIDE SEQUENCE</scope>
</reference>
<dbReference type="EnsemblMetazoa" id="OVOC2680.1">
    <property type="protein sequence ID" value="OVOC2680.1"/>
    <property type="gene ID" value="WBGene00239489"/>
</dbReference>
<dbReference type="Proteomes" id="UP000024404">
    <property type="component" value="Unassembled WGS sequence"/>
</dbReference>
<dbReference type="AlphaFoldDB" id="A0A8R1TQ27"/>